<protein>
    <submittedName>
        <fullName evidence="2">Uncharacterized protein</fullName>
    </submittedName>
</protein>
<sequence length="49" mass="5748">MNWNTCMSFYFLAFLFLRKLNCENLEMLEIAFACCVFLVYSSNCIDGCD</sequence>
<name>A0A8T0JC96_CERPU</name>
<feature type="chain" id="PRO_5035891793" evidence="1">
    <location>
        <begin position="23"/>
        <end position="49"/>
    </location>
</feature>
<organism evidence="2 3">
    <name type="scientific">Ceratodon purpureus</name>
    <name type="common">Fire moss</name>
    <name type="synonym">Dicranum purpureum</name>
    <dbReference type="NCBI Taxonomy" id="3225"/>
    <lineage>
        <taxon>Eukaryota</taxon>
        <taxon>Viridiplantae</taxon>
        <taxon>Streptophyta</taxon>
        <taxon>Embryophyta</taxon>
        <taxon>Bryophyta</taxon>
        <taxon>Bryophytina</taxon>
        <taxon>Bryopsida</taxon>
        <taxon>Dicranidae</taxon>
        <taxon>Pseudoditrichales</taxon>
        <taxon>Ditrichaceae</taxon>
        <taxon>Ceratodon</taxon>
    </lineage>
</organism>
<evidence type="ECO:0000313" key="2">
    <source>
        <dbReference type="EMBL" id="KAG0592936.1"/>
    </source>
</evidence>
<gene>
    <name evidence="2" type="ORF">KC19_1G291800</name>
</gene>
<evidence type="ECO:0000256" key="1">
    <source>
        <dbReference type="SAM" id="SignalP"/>
    </source>
</evidence>
<keyword evidence="1" id="KW-0732">Signal</keyword>
<dbReference type="EMBL" id="CM026421">
    <property type="protein sequence ID" value="KAG0592936.1"/>
    <property type="molecule type" value="Genomic_DNA"/>
</dbReference>
<feature type="signal peptide" evidence="1">
    <location>
        <begin position="1"/>
        <end position="22"/>
    </location>
</feature>
<evidence type="ECO:0000313" key="3">
    <source>
        <dbReference type="Proteomes" id="UP000822688"/>
    </source>
</evidence>
<proteinExistence type="predicted"/>
<dbReference type="Proteomes" id="UP000822688">
    <property type="component" value="Chromosome 1"/>
</dbReference>
<reference evidence="2" key="1">
    <citation type="submission" date="2020-06" db="EMBL/GenBank/DDBJ databases">
        <title>WGS assembly of Ceratodon purpureus strain R40.</title>
        <authorList>
            <person name="Carey S.B."/>
            <person name="Jenkins J."/>
            <person name="Shu S."/>
            <person name="Lovell J.T."/>
            <person name="Sreedasyam A."/>
            <person name="Maumus F."/>
            <person name="Tiley G.P."/>
            <person name="Fernandez-Pozo N."/>
            <person name="Barry K."/>
            <person name="Chen C."/>
            <person name="Wang M."/>
            <person name="Lipzen A."/>
            <person name="Daum C."/>
            <person name="Saski C.A."/>
            <person name="Payton A.C."/>
            <person name="Mcbreen J.C."/>
            <person name="Conrad R.E."/>
            <person name="Kollar L.M."/>
            <person name="Olsson S."/>
            <person name="Huttunen S."/>
            <person name="Landis J.B."/>
            <person name="Wickett N.J."/>
            <person name="Johnson M.G."/>
            <person name="Rensing S.A."/>
            <person name="Grimwood J."/>
            <person name="Schmutz J."/>
            <person name="Mcdaniel S.F."/>
        </authorList>
    </citation>
    <scope>NUCLEOTIDE SEQUENCE</scope>
    <source>
        <strain evidence="2">R40</strain>
    </source>
</reference>
<dbReference type="AlphaFoldDB" id="A0A8T0JC96"/>
<comment type="caution">
    <text evidence="2">The sequence shown here is derived from an EMBL/GenBank/DDBJ whole genome shotgun (WGS) entry which is preliminary data.</text>
</comment>
<accession>A0A8T0JC96</accession>
<keyword evidence="3" id="KW-1185">Reference proteome</keyword>